<dbReference type="Proteomes" id="UP000681967">
    <property type="component" value="Unassembled WGS sequence"/>
</dbReference>
<name>A0A8S2U5M9_9BILA</name>
<sequence length="42" mass="4702">LSDTRGWSVFAEDAVQMEAVYIPEDDQCTDILSLVENADNLK</sequence>
<accession>A0A8S2U5M9</accession>
<dbReference type="EMBL" id="CAJOBJ010066677">
    <property type="protein sequence ID" value="CAF4441904.1"/>
    <property type="molecule type" value="Genomic_DNA"/>
</dbReference>
<evidence type="ECO:0000313" key="3">
    <source>
        <dbReference type="Proteomes" id="UP000681967"/>
    </source>
</evidence>
<dbReference type="AlphaFoldDB" id="A0A8S2U5M9"/>
<reference evidence="1" key="1">
    <citation type="submission" date="2021-02" db="EMBL/GenBank/DDBJ databases">
        <authorList>
            <person name="Nowell W R."/>
        </authorList>
    </citation>
    <scope>NUCLEOTIDE SEQUENCE</scope>
</reference>
<evidence type="ECO:0000313" key="1">
    <source>
        <dbReference type="EMBL" id="CAF4316219.1"/>
    </source>
</evidence>
<protein>
    <submittedName>
        <fullName evidence="1">Uncharacterized protein</fullName>
    </submittedName>
</protein>
<dbReference type="EMBL" id="CAJOBH010038643">
    <property type="protein sequence ID" value="CAF4316219.1"/>
    <property type="molecule type" value="Genomic_DNA"/>
</dbReference>
<feature type="non-terminal residue" evidence="1">
    <location>
        <position position="1"/>
    </location>
</feature>
<evidence type="ECO:0000313" key="2">
    <source>
        <dbReference type="EMBL" id="CAF4441904.1"/>
    </source>
</evidence>
<proteinExistence type="predicted"/>
<gene>
    <name evidence="1" type="ORF">BYL167_LOCUS28092</name>
    <name evidence="2" type="ORF">GIL414_LOCUS32012</name>
</gene>
<organism evidence="1 3">
    <name type="scientific">Rotaria magnacalcarata</name>
    <dbReference type="NCBI Taxonomy" id="392030"/>
    <lineage>
        <taxon>Eukaryota</taxon>
        <taxon>Metazoa</taxon>
        <taxon>Spiralia</taxon>
        <taxon>Gnathifera</taxon>
        <taxon>Rotifera</taxon>
        <taxon>Eurotatoria</taxon>
        <taxon>Bdelloidea</taxon>
        <taxon>Philodinida</taxon>
        <taxon>Philodinidae</taxon>
        <taxon>Rotaria</taxon>
    </lineage>
</organism>
<dbReference type="Proteomes" id="UP000681720">
    <property type="component" value="Unassembled WGS sequence"/>
</dbReference>
<comment type="caution">
    <text evidence="1">The sequence shown here is derived from an EMBL/GenBank/DDBJ whole genome shotgun (WGS) entry which is preliminary data.</text>
</comment>